<reference evidence="2 3" key="1">
    <citation type="submission" date="2020-09" db="EMBL/GenBank/DDBJ databases">
        <title>Pseudoxanthomonas sp. CAU 1598 isolated from sand of Yaerae Beach.</title>
        <authorList>
            <person name="Kim W."/>
        </authorList>
    </citation>
    <scope>NUCLEOTIDE SEQUENCE [LARGE SCALE GENOMIC DNA]</scope>
    <source>
        <strain evidence="2 3">CAU 1598</strain>
    </source>
</reference>
<dbReference type="Proteomes" id="UP000613768">
    <property type="component" value="Unassembled WGS sequence"/>
</dbReference>
<comment type="caution">
    <text evidence="2">The sequence shown here is derived from an EMBL/GenBank/DDBJ whole genome shotgun (WGS) entry which is preliminary data.</text>
</comment>
<keyword evidence="1" id="KW-1133">Transmembrane helix</keyword>
<feature type="transmembrane region" description="Helical" evidence="1">
    <location>
        <begin position="20"/>
        <end position="41"/>
    </location>
</feature>
<evidence type="ECO:0000313" key="2">
    <source>
        <dbReference type="EMBL" id="MBD8524352.1"/>
    </source>
</evidence>
<dbReference type="AlphaFoldDB" id="A0AAW3ZGS8"/>
<gene>
    <name evidence="2" type="ORF">IFO71_01235</name>
</gene>
<name>A0AAW3ZGS8_9GAMM</name>
<protein>
    <submittedName>
        <fullName evidence="2">Uncharacterized protein</fullName>
    </submittedName>
</protein>
<evidence type="ECO:0000313" key="3">
    <source>
        <dbReference type="Proteomes" id="UP000613768"/>
    </source>
</evidence>
<dbReference type="RefSeq" id="WP_192027705.1">
    <property type="nucleotide sequence ID" value="NZ_JACYTR010000002.1"/>
</dbReference>
<keyword evidence="1" id="KW-0812">Transmembrane</keyword>
<keyword evidence="1" id="KW-0472">Membrane</keyword>
<organism evidence="2 3">
    <name type="scientific">Pseudomarimonas arenosa</name>
    <dbReference type="NCBI Taxonomy" id="2774145"/>
    <lineage>
        <taxon>Bacteria</taxon>
        <taxon>Pseudomonadati</taxon>
        <taxon>Pseudomonadota</taxon>
        <taxon>Gammaproteobacteria</taxon>
        <taxon>Lysobacterales</taxon>
        <taxon>Lysobacteraceae</taxon>
        <taxon>Pseudomarimonas</taxon>
    </lineage>
</organism>
<accession>A0AAW3ZGS8</accession>
<evidence type="ECO:0000256" key="1">
    <source>
        <dbReference type="SAM" id="Phobius"/>
    </source>
</evidence>
<proteinExistence type="predicted"/>
<feature type="transmembrane region" description="Helical" evidence="1">
    <location>
        <begin position="62"/>
        <end position="87"/>
    </location>
</feature>
<sequence>MDDSAYIASRLGPGGAMVTGAVGFTLLYAVLPMALLKWTAAHNAKMVESMATELSGLFDQMIWIRVIGPMQWAGVAVLLVCTAIAIWKLLSELDLAGEDISLMSTLAKLLARFFH</sequence>
<keyword evidence="3" id="KW-1185">Reference proteome</keyword>
<dbReference type="EMBL" id="JACYTR010000002">
    <property type="protein sequence ID" value="MBD8524352.1"/>
    <property type="molecule type" value="Genomic_DNA"/>
</dbReference>